<dbReference type="AlphaFoldDB" id="A0A316YGR3"/>
<dbReference type="GO" id="GO:0016747">
    <property type="term" value="F:acyltransferase activity, transferring groups other than amino-acyl groups"/>
    <property type="evidence" value="ECO:0007669"/>
    <property type="project" value="InterPro"/>
</dbReference>
<dbReference type="GeneID" id="37040229"/>
<evidence type="ECO:0000256" key="2">
    <source>
        <dbReference type="ARBA" id="ARBA00023315"/>
    </source>
</evidence>
<evidence type="ECO:0000256" key="1">
    <source>
        <dbReference type="ARBA" id="ARBA00022679"/>
    </source>
</evidence>
<reference evidence="4" key="1">
    <citation type="journal article" date="2018" name="Mol. Biol. Evol.">
        <title>Broad Genomic Sampling Reveals a Smut Pathogenic Ancestry of the Fungal Clade Ustilaginomycotina.</title>
        <authorList>
            <person name="Kijpornyongpan T."/>
            <person name="Mondo S.J."/>
            <person name="Barry K."/>
            <person name="Sandor L."/>
            <person name="Lee J."/>
            <person name="Lipzen A."/>
            <person name="Pangilinan J."/>
            <person name="LaButti K."/>
            <person name="Hainaut M."/>
            <person name="Henrissat B."/>
            <person name="Grigoriev I.V."/>
            <person name="Spatafora J.W."/>
            <person name="Aime M.C."/>
        </authorList>
    </citation>
    <scope>NUCLEOTIDE SEQUENCE [LARGE SCALE GENOMIC DNA]</scope>
    <source>
        <strain evidence="4">MCA 4198</strain>
    </source>
</reference>
<name>A0A316YGR3_9BASI</name>
<gene>
    <name evidence="4" type="ORF">FA10DRAFT_182426</name>
</gene>
<dbReference type="PANTHER" id="PTHR43877">
    <property type="entry name" value="AMINOALKYLPHOSPHONATE N-ACETYLTRANSFERASE-RELATED-RELATED"/>
    <property type="match status" value="1"/>
</dbReference>
<evidence type="ECO:0000313" key="5">
    <source>
        <dbReference type="Proteomes" id="UP000245768"/>
    </source>
</evidence>
<feature type="domain" description="N-acetyltransferase" evidence="3">
    <location>
        <begin position="18"/>
        <end position="184"/>
    </location>
</feature>
<dbReference type="Gene3D" id="3.40.630.30">
    <property type="match status" value="1"/>
</dbReference>
<dbReference type="InParanoid" id="A0A316YGR3"/>
<organism evidence="4 5">
    <name type="scientific">Acaromyces ingoldii</name>
    <dbReference type="NCBI Taxonomy" id="215250"/>
    <lineage>
        <taxon>Eukaryota</taxon>
        <taxon>Fungi</taxon>
        <taxon>Dikarya</taxon>
        <taxon>Basidiomycota</taxon>
        <taxon>Ustilaginomycotina</taxon>
        <taxon>Exobasidiomycetes</taxon>
        <taxon>Exobasidiales</taxon>
        <taxon>Cryptobasidiaceae</taxon>
        <taxon>Acaromyces</taxon>
    </lineage>
</organism>
<evidence type="ECO:0000259" key="3">
    <source>
        <dbReference type="PROSITE" id="PS51186"/>
    </source>
</evidence>
<dbReference type="InterPro" id="IPR050832">
    <property type="entry name" value="Bact_Acetyltransf"/>
</dbReference>
<dbReference type="InterPro" id="IPR016181">
    <property type="entry name" value="Acyl_CoA_acyltransferase"/>
</dbReference>
<keyword evidence="1 4" id="KW-0808">Transferase</keyword>
<dbReference type="PROSITE" id="PS51186">
    <property type="entry name" value="GNAT"/>
    <property type="match status" value="1"/>
</dbReference>
<dbReference type="EMBL" id="KZ819640">
    <property type="protein sequence ID" value="PWN87293.1"/>
    <property type="molecule type" value="Genomic_DNA"/>
</dbReference>
<dbReference type="CDD" id="cd04301">
    <property type="entry name" value="NAT_SF"/>
    <property type="match status" value="1"/>
</dbReference>
<protein>
    <submittedName>
        <fullName evidence="4">Acetyltransferase, GNAT family protein</fullName>
    </submittedName>
</protein>
<dbReference type="RefSeq" id="XP_025374491.1">
    <property type="nucleotide sequence ID" value="XM_025518313.1"/>
</dbReference>
<dbReference type="Pfam" id="PF00583">
    <property type="entry name" value="Acetyltransf_1"/>
    <property type="match status" value="1"/>
</dbReference>
<evidence type="ECO:0000313" key="4">
    <source>
        <dbReference type="EMBL" id="PWN87293.1"/>
    </source>
</evidence>
<keyword evidence="2" id="KW-0012">Acyltransferase</keyword>
<proteinExistence type="predicted"/>
<dbReference type="Proteomes" id="UP000245768">
    <property type="component" value="Unassembled WGS sequence"/>
</dbReference>
<sequence length="184" mass="20062">MADRASTAVCYATEIQPARQRPLTRKAAAVCMLHIHEDDLSDPQSRRLISLHLAGMVADVPPGALFLGLSELQRPNVTVWSAWDGPRIASIGALKMLPDGTGEIKSMRTHPDLIGRGAGARILATIVDAAKARGIRRLSLETGSGPSFEAARALYEKFGFREGEPYSAYVKTDFNHFLHLQLLD</sequence>
<dbReference type="SUPFAM" id="SSF55729">
    <property type="entry name" value="Acyl-CoA N-acyltransferases (Nat)"/>
    <property type="match status" value="1"/>
</dbReference>
<dbReference type="PANTHER" id="PTHR43877:SF5">
    <property type="entry name" value="BLL8307 PROTEIN"/>
    <property type="match status" value="1"/>
</dbReference>
<keyword evidence="5" id="KW-1185">Reference proteome</keyword>
<accession>A0A316YGR3</accession>
<dbReference type="OrthoDB" id="41532at2759"/>
<dbReference type="InterPro" id="IPR000182">
    <property type="entry name" value="GNAT_dom"/>
</dbReference>